<keyword evidence="7" id="KW-1133">Transmembrane helix</keyword>
<evidence type="ECO:0000256" key="7">
    <source>
        <dbReference type="SAM" id="Phobius"/>
    </source>
</evidence>
<dbReference type="CDD" id="cd16030">
    <property type="entry name" value="iduronate-2-sulfatase"/>
    <property type="match status" value="1"/>
</dbReference>
<dbReference type="InterPro" id="IPR017850">
    <property type="entry name" value="Alkaline_phosphatase_core_sf"/>
</dbReference>
<protein>
    <submittedName>
        <fullName evidence="9">Arylsulfatase A-like enzyme</fullName>
    </submittedName>
</protein>
<dbReference type="RefSeq" id="WP_246440486.1">
    <property type="nucleotide sequence ID" value="NZ_JACHGF010000007.1"/>
</dbReference>
<evidence type="ECO:0000256" key="6">
    <source>
        <dbReference type="ARBA" id="ARBA00022837"/>
    </source>
</evidence>
<evidence type="ECO:0000259" key="8">
    <source>
        <dbReference type="Pfam" id="PF00884"/>
    </source>
</evidence>
<comment type="caution">
    <text evidence="9">The sequence shown here is derived from an EMBL/GenBank/DDBJ whole genome shotgun (WGS) entry which is preliminary data.</text>
</comment>
<keyword evidence="5" id="KW-0378">Hydrolase</keyword>
<dbReference type="Pfam" id="PF00884">
    <property type="entry name" value="Sulfatase"/>
    <property type="match status" value="1"/>
</dbReference>
<keyword evidence="6" id="KW-0106">Calcium</keyword>
<dbReference type="PANTHER" id="PTHR45953:SF1">
    <property type="entry name" value="IDURONATE 2-SULFATASE"/>
    <property type="match status" value="1"/>
</dbReference>
<dbReference type="EMBL" id="JACHGF010000007">
    <property type="protein sequence ID" value="MBB5285888.1"/>
    <property type="molecule type" value="Genomic_DNA"/>
</dbReference>
<evidence type="ECO:0000256" key="4">
    <source>
        <dbReference type="ARBA" id="ARBA00022729"/>
    </source>
</evidence>
<evidence type="ECO:0000256" key="3">
    <source>
        <dbReference type="ARBA" id="ARBA00022723"/>
    </source>
</evidence>
<dbReference type="SUPFAM" id="SSF53649">
    <property type="entry name" value="Alkaline phosphatase-like"/>
    <property type="match status" value="1"/>
</dbReference>
<comment type="similarity">
    <text evidence="2">Belongs to the sulfatase family.</text>
</comment>
<comment type="cofactor">
    <cofactor evidence="1">
        <name>Ca(2+)</name>
        <dbReference type="ChEBI" id="CHEBI:29108"/>
    </cofactor>
</comment>
<feature type="domain" description="Sulfatase N-terminal" evidence="8">
    <location>
        <begin position="50"/>
        <end position="417"/>
    </location>
</feature>
<dbReference type="GO" id="GO:0046872">
    <property type="term" value="F:metal ion binding"/>
    <property type="evidence" value="ECO:0007669"/>
    <property type="project" value="UniProtKB-KW"/>
</dbReference>
<keyword evidence="10" id="KW-1185">Reference proteome</keyword>
<dbReference type="Gene3D" id="3.40.720.10">
    <property type="entry name" value="Alkaline Phosphatase, subunit A"/>
    <property type="match status" value="1"/>
</dbReference>
<feature type="transmembrane region" description="Helical" evidence="7">
    <location>
        <begin position="20"/>
        <end position="40"/>
    </location>
</feature>
<sequence>MKDVKYTIMRLAGTCAPYKYLVQSTLLTLAVVGTLGFLTAGRTSAPAERPNVLFIAVDDLRPDLDCYGNRTVRSPHLDRLAAQSALFTRQYVTQPTCGASRYSLLTGKLPRNRVELKNEAIEQRISGQPRTEVPETFVDQLRRQGYYTVGIGKISHSPDGYVYGYNDPKSTQLELPHSWDEMLFDAGRWGTGWNAFFGYADGTNRQGQKGQVKPYEAAEVPDDGYPDGLSARLATQKLRELAQKKQPFFLGVGFFKPHLPFTAPRPYWDLYDEAKIPLSEAPDLPQQVHAASLHASREFNQYLAGEESASLEKPISDAYARKLRHAYYACVSYTDALIGQVLAELTRLKLDQNTIVVVWSDHGWHLGDQRVWGKHTLFEKAVRSVLIVRDPRHRQGSTRTEVVSSVDLYPTLMELCGLPTPAGVDGQSFARLVQSRQSTPWNHVAYSYYNQGISVRTDRYRLSKYFREHQPVVELYDYQTDPHERRNRASEQPALVEQLSRLLEKGNTGLYQD</sequence>
<dbReference type="GO" id="GO:0005737">
    <property type="term" value="C:cytoplasm"/>
    <property type="evidence" value="ECO:0007669"/>
    <property type="project" value="TreeGrafter"/>
</dbReference>
<keyword evidence="4" id="KW-0732">Signal</keyword>
<keyword evidence="3" id="KW-0479">Metal-binding</keyword>
<evidence type="ECO:0000256" key="5">
    <source>
        <dbReference type="ARBA" id="ARBA00022801"/>
    </source>
</evidence>
<dbReference type="GO" id="GO:0004423">
    <property type="term" value="F:iduronate-2-sulfatase activity"/>
    <property type="evidence" value="ECO:0007669"/>
    <property type="project" value="InterPro"/>
</dbReference>
<evidence type="ECO:0000313" key="9">
    <source>
        <dbReference type="EMBL" id="MBB5285888.1"/>
    </source>
</evidence>
<gene>
    <name evidence="9" type="ORF">HNQ92_004048</name>
</gene>
<organism evidence="9 10">
    <name type="scientific">Rhabdobacter roseus</name>
    <dbReference type="NCBI Taxonomy" id="1655419"/>
    <lineage>
        <taxon>Bacteria</taxon>
        <taxon>Pseudomonadati</taxon>
        <taxon>Bacteroidota</taxon>
        <taxon>Cytophagia</taxon>
        <taxon>Cytophagales</taxon>
        <taxon>Cytophagaceae</taxon>
        <taxon>Rhabdobacter</taxon>
    </lineage>
</organism>
<evidence type="ECO:0000256" key="1">
    <source>
        <dbReference type="ARBA" id="ARBA00001913"/>
    </source>
</evidence>
<evidence type="ECO:0000313" key="10">
    <source>
        <dbReference type="Proteomes" id="UP000557307"/>
    </source>
</evidence>
<dbReference type="InterPro" id="IPR035874">
    <property type="entry name" value="IDS"/>
</dbReference>
<evidence type="ECO:0000256" key="2">
    <source>
        <dbReference type="ARBA" id="ARBA00008779"/>
    </source>
</evidence>
<accession>A0A840U0I4</accession>
<dbReference type="Proteomes" id="UP000557307">
    <property type="component" value="Unassembled WGS sequence"/>
</dbReference>
<keyword evidence="7" id="KW-0472">Membrane</keyword>
<dbReference type="InterPro" id="IPR000917">
    <property type="entry name" value="Sulfatase_N"/>
</dbReference>
<dbReference type="AlphaFoldDB" id="A0A840U0I4"/>
<reference evidence="9 10" key="1">
    <citation type="submission" date="2020-08" db="EMBL/GenBank/DDBJ databases">
        <title>Genomic Encyclopedia of Type Strains, Phase IV (KMG-IV): sequencing the most valuable type-strain genomes for metagenomic binning, comparative biology and taxonomic classification.</title>
        <authorList>
            <person name="Goeker M."/>
        </authorList>
    </citation>
    <scope>NUCLEOTIDE SEQUENCE [LARGE SCALE GENOMIC DNA]</scope>
    <source>
        <strain evidence="9 10">DSM 105074</strain>
    </source>
</reference>
<proteinExistence type="inferred from homology"/>
<name>A0A840U0I4_9BACT</name>
<keyword evidence="7" id="KW-0812">Transmembrane</keyword>
<dbReference type="PANTHER" id="PTHR45953">
    <property type="entry name" value="IDURONATE 2-SULFATASE"/>
    <property type="match status" value="1"/>
</dbReference>